<dbReference type="InterPro" id="IPR001461">
    <property type="entry name" value="Aspartic_peptidase_A1"/>
</dbReference>
<dbReference type="PROSITE" id="PS51767">
    <property type="entry name" value="PEPTIDASE_A1"/>
    <property type="match status" value="1"/>
</dbReference>
<dbReference type="PANTHER" id="PTHR47966">
    <property type="entry name" value="BETA-SITE APP-CLEAVING ENZYME, ISOFORM A-RELATED"/>
    <property type="match status" value="1"/>
</dbReference>
<dbReference type="Proteomes" id="UP000310200">
    <property type="component" value="Unassembled WGS sequence"/>
</dbReference>
<dbReference type="InterPro" id="IPR021109">
    <property type="entry name" value="Peptidase_aspartic_dom_sf"/>
</dbReference>
<name>A0A4S2JP99_9HYME</name>
<dbReference type="GO" id="GO:0004190">
    <property type="term" value="F:aspartic-type endopeptidase activity"/>
    <property type="evidence" value="ECO:0007669"/>
    <property type="project" value="InterPro"/>
</dbReference>
<comment type="similarity">
    <text evidence="1">Belongs to the peptidase A1 family.</text>
</comment>
<evidence type="ECO:0000256" key="2">
    <source>
        <dbReference type="PIRSR" id="PIRSR601461-2"/>
    </source>
</evidence>
<dbReference type="Gene3D" id="2.40.70.10">
    <property type="entry name" value="Acid Proteases"/>
    <property type="match status" value="1"/>
</dbReference>
<reference evidence="4 5" key="1">
    <citation type="journal article" date="2019" name="Philos. Trans. R. Soc. Lond., B, Biol. Sci.">
        <title>Ant behaviour and brain gene expression of defending hosts depend on the ecological success of the intruding social parasite.</title>
        <authorList>
            <person name="Kaur R."/>
            <person name="Stoldt M."/>
            <person name="Jongepier E."/>
            <person name="Feldmeyer B."/>
            <person name="Menzel F."/>
            <person name="Bornberg-Bauer E."/>
            <person name="Foitzik S."/>
        </authorList>
    </citation>
    <scope>NUCLEOTIDE SEQUENCE [LARGE SCALE GENOMIC DNA]</scope>
    <source>
        <tissue evidence="4">Whole body</tissue>
    </source>
</reference>
<proteinExistence type="inferred from homology"/>
<dbReference type="STRING" id="300112.A0A4S2JP99"/>
<sequence>MIGGPPGAIAALKREIGVVNHTVNCNEISNLPDINFVIGGRKLRFSGQDYILKMQEGFCVPAFQGVNPINGVEWILGDVFLGRYYIVFDMGKDRVGFALQKKL</sequence>
<protein>
    <submittedName>
        <fullName evidence="4">Cathepsin-D</fullName>
    </submittedName>
</protein>
<dbReference type="PANTHER" id="PTHR47966:SF51">
    <property type="entry name" value="BETA-SITE APP-CLEAVING ENZYME, ISOFORM A-RELATED"/>
    <property type="match status" value="1"/>
</dbReference>
<comment type="caution">
    <text evidence="4">The sequence shown here is derived from an EMBL/GenBank/DDBJ whole genome shotgun (WGS) entry which is preliminary data.</text>
</comment>
<keyword evidence="5" id="KW-1185">Reference proteome</keyword>
<dbReference type="GO" id="GO:0006508">
    <property type="term" value="P:proteolysis"/>
    <property type="evidence" value="ECO:0007669"/>
    <property type="project" value="InterPro"/>
</dbReference>
<dbReference type="SUPFAM" id="SSF50630">
    <property type="entry name" value="Acid proteases"/>
    <property type="match status" value="1"/>
</dbReference>
<evidence type="ECO:0000313" key="4">
    <source>
        <dbReference type="EMBL" id="TGZ38031.1"/>
    </source>
</evidence>
<feature type="domain" description="Peptidase A1" evidence="3">
    <location>
        <begin position="1"/>
        <end position="98"/>
    </location>
</feature>
<accession>A0A4S2JP99</accession>
<keyword evidence="2" id="KW-1015">Disulfide bond</keyword>
<evidence type="ECO:0000256" key="1">
    <source>
        <dbReference type="ARBA" id="ARBA00007447"/>
    </source>
</evidence>
<feature type="disulfide bond" evidence="2">
    <location>
        <begin position="25"/>
        <end position="59"/>
    </location>
</feature>
<dbReference type="AlphaFoldDB" id="A0A4S2JP99"/>
<dbReference type="Pfam" id="PF00026">
    <property type="entry name" value="Asp"/>
    <property type="match status" value="1"/>
</dbReference>
<dbReference type="InterPro" id="IPR033121">
    <property type="entry name" value="PEPTIDASE_A1"/>
</dbReference>
<gene>
    <name evidence="4" type="ORF">DBV15_05294</name>
</gene>
<evidence type="ECO:0000313" key="5">
    <source>
        <dbReference type="Proteomes" id="UP000310200"/>
    </source>
</evidence>
<evidence type="ECO:0000259" key="3">
    <source>
        <dbReference type="PROSITE" id="PS51767"/>
    </source>
</evidence>
<dbReference type="EMBL" id="QBLH01003489">
    <property type="protein sequence ID" value="TGZ38031.1"/>
    <property type="molecule type" value="Genomic_DNA"/>
</dbReference>
<organism evidence="4 5">
    <name type="scientific">Temnothorax longispinosus</name>
    <dbReference type="NCBI Taxonomy" id="300112"/>
    <lineage>
        <taxon>Eukaryota</taxon>
        <taxon>Metazoa</taxon>
        <taxon>Ecdysozoa</taxon>
        <taxon>Arthropoda</taxon>
        <taxon>Hexapoda</taxon>
        <taxon>Insecta</taxon>
        <taxon>Pterygota</taxon>
        <taxon>Neoptera</taxon>
        <taxon>Endopterygota</taxon>
        <taxon>Hymenoptera</taxon>
        <taxon>Apocrita</taxon>
        <taxon>Aculeata</taxon>
        <taxon>Formicoidea</taxon>
        <taxon>Formicidae</taxon>
        <taxon>Myrmicinae</taxon>
        <taxon>Temnothorax</taxon>
    </lineage>
</organism>